<protein>
    <submittedName>
        <fullName evidence="2">Uncharacterized protein</fullName>
    </submittedName>
</protein>
<keyword evidence="1" id="KW-0812">Transmembrane</keyword>
<accession>A0A6B1I9E4</accession>
<feature type="transmembrane region" description="Helical" evidence="1">
    <location>
        <begin position="43"/>
        <end position="62"/>
    </location>
</feature>
<evidence type="ECO:0000256" key="1">
    <source>
        <dbReference type="SAM" id="Phobius"/>
    </source>
</evidence>
<proteinExistence type="predicted"/>
<reference evidence="2 3" key="1">
    <citation type="submission" date="2019-11" db="EMBL/GenBank/DDBJ databases">
        <title>Genome sequences of 17 halophilic strains isolated from different environments.</title>
        <authorList>
            <person name="Furrow R.E."/>
        </authorList>
    </citation>
    <scope>NUCLEOTIDE SEQUENCE [LARGE SCALE GENOMIC DNA]</scope>
    <source>
        <strain evidence="2 3">22517_05_Cabo</strain>
    </source>
</reference>
<organism evidence="2 3">
    <name type="scientific">Halorubrum distributum</name>
    <dbReference type="NCBI Taxonomy" id="29283"/>
    <lineage>
        <taxon>Archaea</taxon>
        <taxon>Methanobacteriati</taxon>
        <taxon>Methanobacteriota</taxon>
        <taxon>Stenosarchaea group</taxon>
        <taxon>Halobacteria</taxon>
        <taxon>Halobacteriales</taxon>
        <taxon>Haloferacaceae</taxon>
        <taxon>Halorubrum</taxon>
        <taxon>Halorubrum distributum group</taxon>
    </lineage>
</organism>
<gene>
    <name evidence="2" type="ORF">GLW36_12465</name>
</gene>
<comment type="caution">
    <text evidence="2">The sequence shown here is derived from an EMBL/GenBank/DDBJ whole genome shotgun (WGS) entry which is preliminary data.</text>
</comment>
<feature type="transmembrane region" description="Helical" evidence="1">
    <location>
        <begin position="69"/>
        <end position="86"/>
    </location>
</feature>
<sequence>MVSRALLLGTGRSPKRALGAVAAAFAAASLLVALPWEPMRTAGRYPIWAALVAVGLAGAGYAGRHRGGLVAGLGATFLATVWIYVIPPLAAVVRGDTLDAGGYAVPRPSIVALSPRAELLTGLRIGPVVALAIALTLGSAAFALGVALRRRSEGTGGP</sequence>
<evidence type="ECO:0000313" key="3">
    <source>
        <dbReference type="Proteomes" id="UP000460194"/>
    </source>
</evidence>
<keyword evidence="1" id="KW-0472">Membrane</keyword>
<dbReference type="Proteomes" id="UP000460194">
    <property type="component" value="Unassembled WGS sequence"/>
</dbReference>
<keyword evidence="1" id="KW-1133">Transmembrane helix</keyword>
<feature type="transmembrane region" description="Helical" evidence="1">
    <location>
        <begin position="125"/>
        <end position="148"/>
    </location>
</feature>
<name>A0A6B1I9E4_9EURY</name>
<dbReference type="EMBL" id="WMEO01000022">
    <property type="protein sequence ID" value="MYL17452.1"/>
    <property type="molecule type" value="Genomic_DNA"/>
</dbReference>
<dbReference type="RefSeq" id="WP_159369350.1">
    <property type="nucleotide sequence ID" value="NZ_WMEO01000022.1"/>
</dbReference>
<evidence type="ECO:0000313" key="2">
    <source>
        <dbReference type="EMBL" id="MYL17452.1"/>
    </source>
</evidence>
<dbReference type="AlphaFoldDB" id="A0A6B1I9E4"/>